<evidence type="ECO:0000256" key="1">
    <source>
        <dbReference type="ARBA" id="ARBA00004141"/>
    </source>
</evidence>
<dbReference type="EMBL" id="JBHTGQ010000041">
    <property type="protein sequence ID" value="MFC7751358.1"/>
    <property type="molecule type" value="Genomic_DNA"/>
</dbReference>
<evidence type="ECO:0000313" key="10">
    <source>
        <dbReference type="Proteomes" id="UP001596528"/>
    </source>
</evidence>
<sequence length="201" mass="21973">MIFLRVEKFRDYVRYYPVTIALIAVVLAAFAVTGLAGGMSDGRVLLDFGGVSALPGYSEQYWRLVTAMFLHSGFEHVLFNAFALYVFAPPLERLFGHARYALFVVLCGVTGNLVSLTFEKPVLAVGISGAVYGLYGAYLYIILFRRGMLDAGSRKTIGVLLIIGLIYSVIVPSTSLWGHLGGLLAGFLLLAPCMQHRLRKG</sequence>
<comment type="caution">
    <text evidence="9">The sequence shown here is derived from an EMBL/GenBank/DDBJ whole genome shotgun (WGS) entry which is preliminary data.</text>
</comment>
<dbReference type="InterPro" id="IPR022764">
    <property type="entry name" value="Peptidase_S54_rhomboid_dom"/>
</dbReference>
<keyword evidence="3 7" id="KW-0812">Transmembrane</keyword>
<keyword evidence="6 7" id="KW-0472">Membrane</keyword>
<dbReference type="Proteomes" id="UP001596528">
    <property type="component" value="Unassembled WGS sequence"/>
</dbReference>
<dbReference type="Pfam" id="PF01694">
    <property type="entry name" value="Rhomboid"/>
    <property type="match status" value="1"/>
</dbReference>
<feature type="transmembrane region" description="Helical" evidence="7">
    <location>
        <begin position="100"/>
        <end position="118"/>
    </location>
</feature>
<evidence type="ECO:0000256" key="2">
    <source>
        <dbReference type="ARBA" id="ARBA00009045"/>
    </source>
</evidence>
<evidence type="ECO:0000256" key="6">
    <source>
        <dbReference type="ARBA" id="ARBA00023136"/>
    </source>
</evidence>
<reference evidence="10" key="1">
    <citation type="journal article" date="2019" name="Int. J. Syst. Evol. Microbiol.">
        <title>The Global Catalogue of Microorganisms (GCM) 10K type strain sequencing project: providing services to taxonomists for standard genome sequencing and annotation.</title>
        <authorList>
            <consortium name="The Broad Institute Genomics Platform"/>
            <consortium name="The Broad Institute Genome Sequencing Center for Infectious Disease"/>
            <person name="Wu L."/>
            <person name="Ma J."/>
        </authorList>
    </citation>
    <scope>NUCLEOTIDE SEQUENCE [LARGE SCALE GENOMIC DNA]</scope>
    <source>
        <strain evidence="10">JCM 18657</strain>
    </source>
</reference>
<evidence type="ECO:0000256" key="4">
    <source>
        <dbReference type="ARBA" id="ARBA00022801"/>
    </source>
</evidence>
<evidence type="ECO:0000259" key="8">
    <source>
        <dbReference type="Pfam" id="PF01694"/>
    </source>
</evidence>
<keyword evidence="5 7" id="KW-1133">Transmembrane helix</keyword>
<evidence type="ECO:0000313" key="9">
    <source>
        <dbReference type="EMBL" id="MFC7751358.1"/>
    </source>
</evidence>
<dbReference type="GO" id="GO:0008233">
    <property type="term" value="F:peptidase activity"/>
    <property type="evidence" value="ECO:0007669"/>
    <property type="project" value="UniProtKB-KW"/>
</dbReference>
<feature type="domain" description="Peptidase S54 rhomboid" evidence="8">
    <location>
        <begin position="59"/>
        <end position="192"/>
    </location>
</feature>
<keyword evidence="9" id="KW-0645">Protease</keyword>
<gene>
    <name evidence="9" type="ORF">ACFQWB_15675</name>
</gene>
<dbReference type="InterPro" id="IPR050925">
    <property type="entry name" value="Rhomboid_protease_S54"/>
</dbReference>
<dbReference type="Gene3D" id="1.20.1540.10">
    <property type="entry name" value="Rhomboid-like"/>
    <property type="match status" value="1"/>
</dbReference>
<keyword evidence="4 9" id="KW-0378">Hydrolase</keyword>
<feature type="transmembrane region" description="Helical" evidence="7">
    <location>
        <begin position="12"/>
        <end position="36"/>
    </location>
</feature>
<evidence type="ECO:0000256" key="3">
    <source>
        <dbReference type="ARBA" id="ARBA00022692"/>
    </source>
</evidence>
<protein>
    <submittedName>
        <fullName evidence="9">Rhomboid family intramembrane serine protease</fullName>
        <ecNumber evidence="9">3.4.21.-</ecNumber>
    </submittedName>
</protein>
<dbReference type="InterPro" id="IPR035952">
    <property type="entry name" value="Rhomboid-like_sf"/>
</dbReference>
<evidence type="ECO:0000256" key="5">
    <source>
        <dbReference type="ARBA" id="ARBA00022989"/>
    </source>
</evidence>
<dbReference type="PANTHER" id="PTHR43731:SF14">
    <property type="entry name" value="PRESENILIN-ASSOCIATED RHOMBOID-LIKE PROTEIN, MITOCHONDRIAL"/>
    <property type="match status" value="1"/>
</dbReference>
<organism evidence="9 10">
    <name type="scientific">Paenibacillus thermoaerophilus</name>
    <dbReference type="NCBI Taxonomy" id="1215385"/>
    <lineage>
        <taxon>Bacteria</taxon>
        <taxon>Bacillati</taxon>
        <taxon>Bacillota</taxon>
        <taxon>Bacilli</taxon>
        <taxon>Bacillales</taxon>
        <taxon>Paenibacillaceae</taxon>
        <taxon>Paenibacillus</taxon>
    </lineage>
</organism>
<dbReference type="SUPFAM" id="SSF144091">
    <property type="entry name" value="Rhomboid-like"/>
    <property type="match status" value="1"/>
</dbReference>
<dbReference type="GO" id="GO:0006508">
    <property type="term" value="P:proteolysis"/>
    <property type="evidence" value="ECO:0007669"/>
    <property type="project" value="UniProtKB-KW"/>
</dbReference>
<feature type="transmembrane region" description="Helical" evidence="7">
    <location>
        <begin position="61"/>
        <end position="88"/>
    </location>
</feature>
<dbReference type="RefSeq" id="WP_138788540.1">
    <property type="nucleotide sequence ID" value="NZ_JBHTGQ010000041.1"/>
</dbReference>
<evidence type="ECO:0000256" key="7">
    <source>
        <dbReference type="SAM" id="Phobius"/>
    </source>
</evidence>
<dbReference type="PANTHER" id="PTHR43731">
    <property type="entry name" value="RHOMBOID PROTEASE"/>
    <property type="match status" value="1"/>
</dbReference>
<dbReference type="EC" id="3.4.21.-" evidence="9"/>
<comment type="subcellular location">
    <subcellularLocation>
        <location evidence="1">Membrane</location>
        <topology evidence="1">Multi-pass membrane protein</topology>
    </subcellularLocation>
</comment>
<comment type="similarity">
    <text evidence="2">Belongs to the peptidase S54 family.</text>
</comment>
<feature type="transmembrane region" description="Helical" evidence="7">
    <location>
        <begin position="155"/>
        <end position="170"/>
    </location>
</feature>
<accession>A0ABW2V719</accession>
<name>A0ABW2V719_9BACL</name>
<keyword evidence="10" id="KW-1185">Reference proteome</keyword>
<feature type="transmembrane region" description="Helical" evidence="7">
    <location>
        <begin position="124"/>
        <end position="143"/>
    </location>
</feature>
<proteinExistence type="inferred from homology"/>